<reference evidence="2 3" key="1">
    <citation type="journal article" date="2013" name="Int. J. Syst. Evol. Microbiol.">
        <title>Ilumatobacter nonamiense sp. nov. and Ilumatobacter coccineum sp. nov., isolated from seashore sand.</title>
        <authorList>
            <person name="Matsumoto A."/>
            <person name="Kasai H."/>
            <person name="Matsuo Y."/>
            <person name="Shizuri Y."/>
            <person name="Ichikawa N."/>
            <person name="Fujita N."/>
            <person name="Omura S."/>
            <person name="Takahashi Y."/>
        </authorList>
    </citation>
    <scope>NUCLEOTIDE SEQUENCE [LARGE SCALE GENOMIC DNA]</scope>
    <source>
        <strain evidence="3">NBRC 103263 / KCTC 29153 / YM16-304</strain>
    </source>
</reference>
<gene>
    <name evidence="2" type="ORF">YM304_37920</name>
</gene>
<dbReference type="InterPro" id="IPR012675">
    <property type="entry name" value="Beta-grasp_dom_sf"/>
</dbReference>
<protein>
    <recommendedName>
        <fullName evidence="4">Molybdopterin synthase sulfur carrier subunit</fullName>
    </recommendedName>
</protein>
<accession>A0A6C7EJG3</accession>
<dbReference type="InterPro" id="IPR016155">
    <property type="entry name" value="Mopterin_synth/thiamin_S_b"/>
</dbReference>
<dbReference type="CDD" id="cd00754">
    <property type="entry name" value="Ubl_MoaD"/>
    <property type="match status" value="1"/>
</dbReference>
<dbReference type="Proteomes" id="UP000011863">
    <property type="component" value="Chromosome"/>
</dbReference>
<proteinExistence type="predicted"/>
<dbReference type="AlphaFoldDB" id="A0A6C7EJG3"/>
<evidence type="ECO:0000313" key="3">
    <source>
        <dbReference type="Proteomes" id="UP000011863"/>
    </source>
</evidence>
<dbReference type="RefSeq" id="WP_015443353.1">
    <property type="nucleotide sequence ID" value="NC_020520.1"/>
</dbReference>
<name>A0A6C7EJG3_ILUCY</name>
<dbReference type="Gene3D" id="3.10.20.30">
    <property type="match status" value="1"/>
</dbReference>
<organism evidence="2 3">
    <name type="scientific">Ilumatobacter coccineus (strain NBRC 103263 / KCTC 29153 / YM16-304)</name>
    <dbReference type="NCBI Taxonomy" id="1313172"/>
    <lineage>
        <taxon>Bacteria</taxon>
        <taxon>Bacillati</taxon>
        <taxon>Actinomycetota</taxon>
        <taxon>Acidimicrobiia</taxon>
        <taxon>Acidimicrobiales</taxon>
        <taxon>Ilumatobacteraceae</taxon>
        <taxon>Ilumatobacter</taxon>
    </lineage>
</organism>
<evidence type="ECO:0000313" key="2">
    <source>
        <dbReference type="EMBL" id="BAN04106.1"/>
    </source>
</evidence>
<dbReference type="EMBL" id="AP012057">
    <property type="protein sequence ID" value="BAN04106.1"/>
    <property type="molecule type" value="Genomic_DNA"/>
</dbReference>
<evidence type="ECO:0000256" key="1">
    <source>
        <dbReference type="SAM" id="MobiDB-lite"/>
    </source>
</evidence>
<evidence type="ECO:0008006" key="4">
    <source>
        <dbReference type="Google" id="ProtNLM"/>
    </source>
</evidence>
<dbReference type="InterPro" id="IPR003749">
    <property type="entry name" value="ThiS/MoaD-like"/>
</dbReference>
<dbReference type="SUPFAM" id="SSF54285">
    <property type="entry name" value="MoaD/ThiS"/>
    <property type="match status" value="1"/>
</dbReference>
<dbReference type="KEGG" id="aym:YM304_37920"/>
<dbReference type="Pfam" id="PF02597">
    <property type="entry name" value="ThiS"/>
    <property type="match status" value="1"/>
</dbReference>
<keyword evidence="3" id="KW-1185">Reference proteome</keyword>
<sequence length="80" mass="8440">MARVRLFASAREAAGTGTDVIDGATVHDVLRSAEERYGEHFTAVLSTCRIWVNGDDVTPETEIGPNDELAVLPPVSGGAT</sequence>
<feature type="region of interest" description="Disordered" evidence="1">
    <location>
        <begin position="59"/>
        <end position="80"/>
    </location>
</feature>